<sequence length="59" mass="6212">MMQESIAAELLDALVFILPMAKGYAHAHPVGGNQDKIRHAEQIIAKATAAPAAKDTDNG</sequence>
<dbReference type="EMBL" id="LAZR01000448">
    <property type="protein sequence ID" value="KKN68470.1"/>
    <property type="molecule type" value="Genomic_DNA"/>
</dbReference>
<name>A0A0F9SHR6_9ZZZZ</name>
<organism evidence="1">
    <name type="scientific">marine sediment metagenome</name>
    <dbReference type="NCBI Taxonomy" id="412755"/>
    <lineage>
        <taxon>unclassified sequences</taxon>
        <taxon>metagenomes</taxon>
        <taxon>ecological metagenomes</taxon>
    </lineage>
</organism>
<evidence type="ECO:0000313" key="1">
    <source>
        <dbReference type="EMBL" id="KKN68470.1"/>
    </source>
</evidence>
<gene>
    <name evidence="1" type="ORF">LCGC14_0451060</name>
</gene>
<proteinExistence type="predicted"/>
<protein>
    <submittedName>
        <fullName evidence="1">Uncharacterized protein</fullName>
    </submittedName>
</protein>
<reference evidence="1" key="1">
    <citation type="journal article" date="2015" name="Nature">
        <title>Complex archaea that bridge the gap between prokaryotes and eukaryotes.</title>
        <authorList>
            <person name="Spang A."/>
            <person name="Saw J.H."/>
            <person name="Jorgensen S.L."/>
            <person name="Zaremba-Niedzwiedzka K."/>
            <person name="Martijn J."/>
            <person name="Lind A.E."/>
            <person name="van Eijk R."/>
            <person name="Schleper C."/>
            <person name="Guy L."/>
            <person name="Ettema T.J."/>
        </authorList>
    </citation>
    <scope>NUCLEOTIDE SEQUENCE</scope>
</reference>
<comment type="caution">
    <text evidence="1">The sequence shown here is derived from an EMBL/GenBank/DDBJ whole genome shotgun (WGS) entry which is preliminary data.</text>
</comment>
<dbReference type="AlphaFoldDB" id="A0A0F9SHR6"/>
<accession>A0A0F9SHR6</accession>